<dbReference type="InterPro" id="IPR011701">
    <property type="entry name" value="MFS"/>
</dbReference>
<dbReference type="Proteomes" id="UP001300496">
    <property type="component" value="Unassembled WGS sequence"/>
</dbReference>
<keyword evidence="4 5" id="KW-0472">Membrane</keyword>
<dbReference type="CDD" id="cd17324">
    <property type="entry name" value="MFS_NepI_like"/>
    <property type="match status" value="1"/>
</dbReference>
<organism evidence="7 8">
    <name type="scientific">Microbacterium memoriense</name>
    <dbReference type="NCBI Taxonomy" id="2978350"/>
    <lineage>
        <taxon>Bacteria</taxon>
        <taxon>Bacillati</taxon>
        <taxon>Actinomycetota</taxon>
        <taxon>Actinomycetes</taxon>
        <taxon>Micrococcales</taxon>
        <taxon>Microbacteriaceae</taxon>
        <taxon>Microbacterium</taxon>
    </lineage>
</organism>
<accession>A0ABT2PBU0</accession>
<reference evidence="7 8" key="1">
    <citation type="journal article" date="2024" name="Int. J. Syst. Evol. Microbiol.">
        <title>Microbacterium memoriense sp. nov., a member of the Actinomycetota from marine beach sediment of the north coast of Portugal.</title>
        <authorList>
            <person name="Santos J.D.N.D."/>
            <person name="Klimek D."/>
            <person name="Calusinska M."/>
            <person name="Lobo-da-Cunha A."/>
            <person name="Catita J."/>
            <person name="Goncalves H."/>
            <person name="Gonzalez I."/>
            <person name="Lage O.M."/>
        </authorList>
    </citation>
    <scope>NUCLEOTIDE SEQUENCE [LARGE SCALE GENOMIC DNA]</scope>
    <source>
        <strain evidence="7 8">PMIC_1C1B</strain>
    </source>
</reference>
<dbReference type="Pfam" id="PF07690">
    <property type="entry name" value="MFS_1"/>
    <property type="match status" value="1"/>
</dbReference>
<feature type="transmembrane region" description="Helical" evidence="5">
    <location>
        <begin position="174"/>
        <end position="199"/>
    </location>
</feature>
<feature type="transmembrane region" description="Helical" evidence="5">
    <location>
        <begin position="269"/>
        <end position="289"/>
    </location>
</feature>
<evidence type="ECO:0000313" key="7">
    <source>
        <dbReference type="EMBL" id="MCT9002057.1"/>
    </source>
</evidence>
<dbReference type="EMBL" id="JAODOR010000008">
    <property type="protein sequence ID" value="MCT9002057.1"/>
    <property type="molecule type" value="Genomic_DNA"/>
</dbReference>
<feature type="domain" description="Major facilitator superfamily (MFS) profile" evidence="6">
    <location>
        <begin position="1"/>
        <end position="357"/>
    </location>
</feature>
<dbReference type="PANTHER" id="PTHR42910:SF1">
    <property type="entry name" value="MAJOR FACILITATOR SUPERFAMILY (MFS) PROFILE DOMAIN-CONTAINING PROTEIN"/>
    <property type="match status" value="1"/>
</dbReference>
<comment type="subcellular location">
    <subcellularLocation>
        <location evidence="1">Cell membrane</location>
        <topology evidence="1">Multi-pass membrane protein</topology>
    </subcellularLocation>
</comment>
<feature type="transmembrane region" description="Helical" evidence="5">
    <location>
        <begin position="309"/>
        <end position="328"/>
    </location>
</feature>
<evidence type="ECO:0000313" key="8">
    <source>
        <dbReference type="Proteomes" id="UP001300496"/>
    </source>
</evidence>
<evidence type="ECO:0000259" key="6">
    <source>
        <dbReference type="PROSITE" id="PS50850"/>
    </source>
</evidence>
<feature type="transmembrane region" description="Helical" evidence="5">
    <location>
        <begin position="16"/>
        <end position="35"/>
    </location>
</feature>
<dbReference type="PANTHER" id="PTHR42910">
    <property type="entry name" value="TRANSPORTER SCO4007-RELATED"/>
    <property type="match status" value="1"/>
</dbReference>
<evidence type="ECO:0000256" key="1">
    <source>
        <dbReference type="ARBA" id="ARBA00004651"/>
    </source>
</evidence>
<sequence length="361" mass="37195">MLGTIADGFGVSTSTAGLLVTATQIGYAVGMFFLVPLGDIINRKRMIPAFMLLAAVMLAVSAFAPTFPVLLIALTIVGASTVSGQLLAPLAGDIAADDQRGRVLGTVASGILLGVMIARAISGIVTDLIGWRALYLGVAIVMLALAIVTHRSLPALPPRPRVAYGSLLRSVLRTYALSATARWVGLIGAAAMATFTLFWTGLTLLLIEEPFALSATQIGLINLIGIFGAAAALRVGRLYDRGLAVPAIGAGLALAIVGFVVAGLGASSLAAIIVAIAIYSIGIQSVMVLTQTRMLSVDPASRSRLNTVFVVGNFIGGSIGSALASLLWDLGGWTTIMITATGILALALLIWTAERQRTLAT</sequence>
<comment type="caution">
    <text evidence="7">The sequence shown here is derived from an EMBL/GenBank/DDBJ whole genome shotgun (WGS) entry which is preliminary data.</text>
</comment>
<dbReference type="PROSITE" id="PS50850">
    <property type="entry name" value="MFS"/>
    <property type="match status" value="1"/>
</dbReference>
<protein>
    <submittedName>
        <fullName evidence="7">MFS transporter</fullName>
    </submittedName>
</protein>
<evidence type="ECO:0000256" key="3">
    <source>
        <dbReference type="ARBA" id="ARBA00022989"/>
    </source>
</evidence>
<dbReference type="RefSeq" id="WP_261606732.1">
    <property type="nucleotide sequence ID" value="NZ_JAODOR010000008.1"/>
</dbReference>
<dbReference type="Gene3D" id="1.20.1250.20">
    <property type="entry name" value="MFS general substrate transporter like domains"/>
    <property type="match status" value="1"/>
</dbReference>
<feature type="transmembrane region" description="Helical" evidence="5">
    <location>
        <begin position="211"/>
        <end position="231"/>
    </location>
</feature>
<feature type="transmembrane region" description="Helical" evidence="5">
    <location>
        <begin position="103"/>
        <end position="121"/>
    </location>
</feature>
<evidence type="ECO:0000256" key="4">
    <source>
        <dbReference type="ARBA" id="ARBA00023136"/>
    </source>
</evidence>
<feature type="transmembrane region" description="Helical" evidence="5">
    <location>
        <begin position="243"/>
        <end position="263"/>
    </location>
</feature>
<feature type="transmembrane region" description="Helical" evidence="5">
    <location>
        <begin position="133"/>
        <end position="153"/>
    </location>
</feature>
<gene>
    <name evidence="7" type="ORF">N4R40_06725</name>
</gene>
<dbReference type="InterPro" id="IPR036259">
    <property type="entry name" value="MFS_trans_sf"/>
</dbReference>
<keyword evidence="8" id="KW-1185">Reference proteome</keyword>
<feature type="transmembrane region" description="Helical" evidence="5">
    <location>
        <begin position="47"/>
        <end position="64"/>
    </location>
</feature>
<name>A0ABT2PBU0_9MICO</name>
<evidence type="ECO:0000256" key="2">
    <source>
        <dbReference type="ARBA" id="ARBA00022692"/>
    </source>
</evidence>
<keyword evidence="2 5" id="KW-0812">Transmembrane</keyword>
<proteinExistence type="predicted"/>
<feature type="transmembrane region" description="Helical" evidence="5">
    <location>
        <begin position="334"/>
        <end position="353"/>
    </location>
</feature>
<dbReference type="InterPro" id="IPR020846">
    <property type="entry name" value="MFS_dom"/>
</dbReference>
<feature type="transmembrane region" description="Helical" evidence="5">
    <location>
        <begin position="70"/>
        <end position="91"/>
    </location>
</feature>
<keyword evidence="3 5" id="KW-1133">Transmembrane helix</keyword>
<dbReference type="SUPFAM" id="SSF103473">
    <property type="entry name" value="MFS general substrate transporter"/>
    <property type="match status" value="1"/>
</dbReference>
<evidence type="ECO:0000256" key="5">
    <source>
        <dbReference type="SAM" id="Phobius"/>
    </source>
</evidence>